<reference evidence="1" key="2">
    <citation type="submission" date="2023-06" db="EMBL/GenBank/DDBJ databases">
        <authorList>
            <consortium name="Lawrence Berkeley National Laboratory"/>
            <person name="Haridas S."/>
            <person name="Hensen N."/>
            <person name="Bonometti L."/>
            <person name="Westerberg I."/>
            <person name="Brannstrom I.O."/>
            <person name="Guillou S."/>
            <person name="Cros-Aarteil S."/>
            <person name="Calhoun S."/>
            <person name="Kuo A."/>
            <person name="Mondo S."/>
            <person name="Pangilinan J."/>
            <person name="Riley R."/>
            <person name="Labutti K."/>
            <person name="Andreopoulos B."/>
            <person name="Lipzen A."/>
            <person name="Chen C."/>
            <person name="Yanf M."/>
            <person name="Daum C."/>
            <person name="Ng V."/>
            <person name="Clum A."/>
            <person name="Steindorff A."/>
            <person name="Ohm R."/>
            <person name="Martin F."/>
            <person name="Silar P."/>
            <person name="Natvig D."/>
            <person name="Lalanne C."/>
            <person name="Gautier V."/>
            <person name="Ament-Velasquez S.L."/>
            <person name="Kruys A."/>
            <person name="Hutchinson M.I."/>
            <person name="Powell A.J."/>
            <person name="Barry K."/>
            <person name="Miller A.N."/>
            <person name="Grigoriev I.V."/>
            <person name="Debuchy R."/>
            <person name="Gladieux P."/>
            <person name="Thoren M.H."/>
            <person name="Johannesson H."/>
        </authorList>
    </citation>
    <scope>NUCLEOTIDE SEQUENCE</scope>
    <source>
        <strain evidence="1">CBS 955.72</strain>
    </source>
</reference>
<dbReference type="Proteomes" id="UP001275084">
    <property type="component" value="Unassembled WGS sequence"/>
</dbReference>
<gene>
    <name evidence="1" type="ORF">B0T25DRAFT_583270</name>
</gene>
<sequence length="175" mass="19742">MQDLVDQGLFELSPMLLEEGSNWGSWSRRVVAIRKELSEGDTPPTESLEVFRAIFMALISFKDARWVPAIAPQLLSLRPRRHNDTAILESFSLWLSMNSGTAAFRDIEFGLESQQHPRIALLTLITLIYLGAFNRLTSGRFTPAYYRYQLDRAPNEGAARFIPVGDLALGTLLLE</sequence>
<protein>
    <submittedName>
        <fullName evidence="1">Uncharacterized protein</fullName>
    </submittedName>
</protein>
<name>A0AAJ0MAD0_9PEZI</name>
<keyword evidence="2" id="KW-1185">Reference proteome</keyword>
<comment type="caution">
    <text evidence="1">The sequence shown here is derived from an EMBL/GenBank/DDBJ whole genome shotgun (WGS) entry which is preliminary data.</text>
</comment>
<proteinExistence type="predicted"/>
<reference evidence="1" key="1">
    <citation type="journal article" date="2023" name="Mol. Phylogenet. Evol.">
        <title>Genome-scale phylogeny and comparative genomics of the fungal order Sordariales.</title>
        <authorList>
            <person name="Hensen N."/>
            <person name="Bonometti L."/>
            <person name="Westerberg I."/>
            <person name="Brannstrom I.O."/>
            <person name="Guillou S."/>
            <person name="Cros-Aarteil S."/>
            <person name="Calhoun S."/>
            <person name="Haridas S."/>
            <person name="Kuo A."/>
            <person name="Mondo S."/>
            <person name="Pangilinan J."/>
            <person name="Riley R."/>
            <person name="LaButti K."/>
            <person name="Andreopoulos B."/>
            <person name="Lipzen A."/>
            <person name="Chen C."/>
            <person name="Yan M."/>
            <person name="Daum C."/>
            <person name="Ng V."/>
            <person name="Clum A."/>
            <person name="Steindorff A."/>
            <person name="Ohm R.A."/>
            <person name="Martin F."/>
            <person name="Silar P."/>
            <person name="Natvig D.O."/>
            <person name="Lalanne C."/>
            <person name="Gautier V."/>
            <person name="Ament-Velasquez S.L."/>
            <person name="Kruys A."/>
            <person name="Hutchinson M.I."/>
            <person name="Powell A.J."/>
            <person name="Barry K."/>
            <person name="Miller A.N."/>
            <person name="Grigoriev I.V."/>
            <person name="Debuchy R."/>
            <person name="Gladieux P."/>
            <person name="Hiltunen Thoren M."/>
            <person name="Johannesson H."/>
        </authorList>
    </citation>
    <scope>NUCLEOTIDE SEQUENCE</scope>
    <source>
        <strain evidence="1">CBS 955.72</strain>
    </source>
</reference>
<dbReference type="EMBL" id="JAUIQD010000006">
    <property type="protein sequence ID" value="KAK3345992.1"/>
    <property type="molecule type" value="Genomic_DNA"/>
</dbReference>
<accession>A0AAJ0MAD0</accession>
<organism evidence="1 2">
    <name type="scientific">Lasiosphaeria hispida</name>
    <dbReference type="NCBI Taxonomy" id="260671"/>
    <lineage>
        <taxon>Eukaryota</taxon>
        <taxon>Fungi</taxon>
        <taxon>Dikarya</taxon>
        <taxon>Ascomycota</taxon>
        <taxon>Pezizomycotina</taxon>
        <taxon>Sordariomycetes</taxon>
        <taxon>Sordariomycetidae</taxon>
        <taxon>Sordariales</taxon>
        <taxon>Lasiosphaeriaceae</taxon>
        <taxon>Lasiosphaeria</taxon>
    </lineage>
</organism>
<evidence type="ECO:0000313" key="1">
    <source>
        <dbReference type="EMBL" id="KAK3345992.1"/>
    </source>
</evidence>
<evidence type="ECO:0000313" key="2">
    <source>
        <dbReference type="Proteomes" id="UP001275084"/>
    </source>
</evidence>
<dbReference type="AlphaFoldDB" id="A0AAJ0MAD0"/>